<comment type="similarity">
    <text evidence="1">In the C-terminal section; belongs to the trehalose phosphatase family.</text>
</comment>
<dbReference type="InterPro" id="IPR006379">
    <property type="entry name" value="HAD-SF_hydro_IIB"/>
</dbReference>
<dbReference type="Gene3D" id="3.40.50.2000">
    <property type="entry name" value="Glycogen Phosphorylase B"/>
    <property type="match status" value="2"/>
</dbReference>
<dbReference type="Pfam" id="PF02358">
    <property type="entry name" value="Trehalose_PPase"/>
    <property type="match status" value="1"/>
</dbReference>
<dbReference type="InterPro" id="IPR023214">
    <property type="entry name" value="HAD_sf"/>
</dbReference>
<evidence type="ECO:0000256" key="2">
    <source>
        <dbReference type="ARBA" id="ARBA00008799"/>
    </source>
</evidence>
<dbReference type="GO" id="GO:0005992">
    <property type="term" value="P:trehalose biosynthetic process"/>
    <property type="evidence" value="ECO:0007669"/>
    <property type="project" value="InterPro"/>
</dbReference>
<organism evidence="3 4">
    <name type="scientific">Paenibacillus faecis</name>
    <dbReference type="NCBI Taxonomy" id="862114"/>
    <lineage>
        <taxon>Bacteria</taxon>
        <taxon>Bacillati</taxon>
        <taxon>Bacillota</taxon>
        <taxon>Bacilli</taxon>
        <taxon>Bacillales</taxon>
        <taxon>Paenibacillaceae</taxon>
        <taxon>Paenibacillus</taxon>
    </lineage>
</organism>
<dbReference type="PANTHER" id="PTHR10788:SF106">
    <property type="entry name" value="BCDNA.GH08860"/>
    <property type="match status" value="1"/>
</dbReference>
<name>A0A5D0CJ48_9BACL</name>
<accession>A0A5D0CJ48</accession>
<protein>
    <submittedName>
        <fullName evidence="3">Bifunctional alpha,alpha-trehalose-phosphate synthase (UDP-forming)/trehalose-phosphatase</fullName>
    </submittedName>
</protein>
<gene>
    <name evidence="3" type="ORF">FRY98_25320</name>
</gene>
<dbReference type="NCBIfam" id="TIGR00685">
    <property type="entry name" value="T6PP"/>
    <property type="match status" value="1"/>
</dbReference>
<evidence type="ECO:0000313" key="4">
    <source>
        <dbReference type="Proteomes" id="UP000325218"/>
    </source>
</evidence>
<dbReference type="RefSeq" id="WP_148457465.1">
    <property type="nucleotide sequence ID" value="NZ_VSDO01000006.1"/>
</dbReference>
<dbReference type="InterPro" id="IPR001830">
    <property type="entry name" value="Glyco_trans_20"/>
</dbReference>
<keyword evidence="4" id="KW-1185">Reference proteome</keyword>
<dbReference type="EMBL" id="VSDO01000006">
    <property type="protein sequence ID" value="TYA09938.1"/>
    <property type="molecule type" value="Genomic_DNA"/>
</dbReference>
<dbReference type="CDD" id="cd01627">
    <property type="entry name" value="HAD_TPP"/>
    <property type="match status" value="1"/>
</dbReference>
<evidence type="ECO:0000256" key="1">
    <source>
        <dbReference type="ARBA" id="ARBA00006330"/>
    </source>
</evidence>
<comment type="similarity">
    <text evidence="2">Belongs to the glycosyltransferase 20 family.</text>
</comment>
<dbReference type="InterPro" id="IPR036412">
    <property type="entry name" value="HAD-like_sf"/>
</dbReference>
<dbReference type="Pfam" id="PF00982">
    <property type="entry name" value="Glyco_transf_20"/>
    <property type="match status" value="1"/>
</dbReference>
<comment type="caution">
    <text evidence="3">The sequence shown here is derived from an EMBL/GenBank/DDBJ whole genome shotgun (WGS) entry which is preliminary data.</text>
</comment>
<proteinExistence type="inferred from homology"/>
<dbReference type="NCBIfam" id="TIGR01484">
    <property type="entry name" value="HAD-SF-IIB"/>
    <property type="match status" value="1"/>
</dbReference>
<dbReference type="PANTHER" id="PTHR10788">
    <property type="entry name" value="TREHALOSE-6-PHOSPHATE SYNTHASE"/>
    <property type="match status" value="1"/>
</dbReference>
<dbReference type="GO" id="GO:0005829">
    <property type="term" value="C:cytosol"/>
    <property type="evidence" value="ECO:0007669"/>
    <property type="project" value="TreeGrafter"/>
</dbReference>
<dbReference type="SUPFAM" id="SSF53756">
    <property type="entry name" value="UDP-Glycosyltransferase/glycogen phosphorylase"/>
    <property type="match status" value="1"/>
</dbReference>
<dbReference type="AlphaFoldDB" id="A0A5D0CJ48"/>
<reference evidence="3 4" key="1">
    <citation type="submission" date="2019-08" db="EMBL/GenBank/DDBJ databases">
        <title>Genome sequencing of Paenibacillus faecis DSM 23593(T).</title>
        <authorList>
            <person name="Kook J.-K."/>
            <person name="Park S.-N."/>
            <person name="Lim Y.K."/>
        </authorList>
    </citation>
    <scope>NUCLEOTIDE SEQUENCE [LARGE SCALE GENOMIC DNA]</scope>
    <source>
        <strain evidence="3 4">DSM 23593</strain>
    </source>
</reference>
<dbReference type="Gene3D" id="3.30.70.1020">
    <property type="entry name" value="Trehalose-6-phosphate phosphatase related protein, domain 2"/>
    <property type="match status" value="1"/>
</dbReference>
<dbReference type="SUPFAM" id="SSF56784">
    <property type="entry name" value="HAD-like"/>
    <property type="match status" value="1"/>
</dbReference>
<dbReference type="Proteomes" id="UP000325218">
    <property type="component" value="Unassembled WGS sequence"/>
</dbReference>
<dbReference type="CDD" id="cd03788">
    <property type="entry name" value="GT20_TPS"/>
    <property type="match status" value="1"/>
</dbReference>
<evidence type="ECO:0000313" key="3">
    <source>
        <dbReference type="EMBL" id="TYA09938.1"/>
    </source>
</evidence>
<dbReference type="Gene3D" id="3.40.50.1000">
    <property type="entry name" value="HAD superfamily/HAD-like"/>
    <property type="match status" value="1"/>
</dbReference>
<dbReference type="InterPro" id="IPR003337">
    <property type="entry name" value="Trehalose_PPase"/>
</dbReference>
<dbReference type="GO" id="GO:0004805">
    <property type="term" value="F:trehalose-phosphatase activity"/>
    <property type="evidence" value="ECO:0007669"/>
    <property type="project" value="TreeGrafter"/>
</dbReference>
<dbReference type="NCBIfam" id="NF011071">
    <property type="entry name" value="PRK14501.1"/>
    <property type="match status" value="1"/>
</dbReference>
<dbReference type="OrthoDB" id="9761633at2"/>
<dbReference type="GO" id="GO:0003825">
    <property type="term" value="F:alpha,alpha-trehalose-phosphate synthase (UDP-forming) activity"/>
    <property type="evidence" value="ECO:0007669"/>
    <property type="project" value="TreeGrafter"/>
</dbReference>
<sequence>MSKIIFVSNRLPVTVKKQETGLIYNESIGGLATGLKSYHQQGGSLWAGWPGIASDALVEEDRQTIGKELRKKYQCLPVFLSEREIDQYYHGFCNETIWPLFHYFTGHTQYSQETWEAYKRVNEKFFEALIPVIGDQDTIWIHDYQLMLLPQMIREKYPEARIGFFLHIPFPSFEIFRLLIWREEILQGLLGANLIGFHTYDYVRHFVSSVRRILGIEHNLYKLNCETHTVRVDAFPMGIDYDYFNKHRTEQVSAELEAFIESTQEIRNIVSIDRLDYTKGIPDRIRAFKRFLEDYPEYHERVRLNLIVAPSRVEVETYDRLKREIETLVSEVNGRFGTVNWMPVWFFFRTFSQEDLIAFYRHSDVLLVTPLRDGMNLVAKEYIAARHDFKGMLVMSETAGAASELGEAVIVNANDHGAIARGIKAALDMPEAEIMERNRRMHHRISRYHVRFWADEFIHALSSAEQDAKPSKPLLQLTGDSPLEEAYQSAEHRLLFLDYDGTLVGFKATPDQAKPDEELKRLLTELSKDTANKVVIITGRDRHIIEKWLGDLNVYIIASHGLWFRKPGDSWVKTINVDDAWKEPIRHILEMYTDRMPGSLIEEKDYSLAWHYRQCEPDTIAQKRDELREALISITQSMSLGVLEGNKVLEVKDARVNKGHGVHLLTRNDKYDFILGVGDDHTDEDLFAALPEEAYSIKIGSGNTHAAYRLKSPKEMRVLLRKMVEYSNYRHFV</sequence>